<evidence type="ECO:0000256" key="1">
    <source>
        <dbReference type="SAM" id="Phobius"/>
    </source>
</evidence>
<dbReference type="Proteomes" id="UP000218172">
    <property type="component" value="Unassembled WGS sequence"/>
</dbReference>
<dbReference type="AlphaFoldDB" id="A0A2A4MQG9"/>
<evidence type="ECO:0000313" key="3">
    <source>
        <dbReference type="Proteomes" id="UP000218172"/>
    </source>
</evidence>
<sequence>MKKHFASYKASLAPAEEIFFTWLPRVFASAALVGAAWIDDAPPLEIVALLIAAYVAARVISQFGALRSASPFHNPILSALFACFVLALLGGVFLIIVTYVERIALAIVN</sequence>
<feature type="transmembrane region" description="Helical" evidence="1">
    <location>
        <begin position="20"/>
        <end position="38"/>
    </location>
</feature>
<protein>
    <submittedName>
        <fullName evidence="2">Uncharacterized protein</fullName>
    </submittedName>
</protein>
<name>A0A2A4MQG9_9GAMM</name>
<accession>A0A2A4MQG9</accession>
<keyword evidence="1" id="KW-0812">Transmembrane</keyword>
<feature type="transmembrane region" description="Helical" evidence="1">
    <location>
        <begin position="44"/>
        <end position="64"/>
    </location>
</feature>
<gene>
    <name evidence="2" type="ORF">COC19_03055</name>
</gene>
<reference evidence="3" key="1">
    <citation type="submission" date="2017-08" db="EMBL/GenBank/DDBJ databases">
        <title>A dynamic microbial community with high functional redundancy inhabits the cold, oxic subseafloor aquifer.</title>
        <authorList>
            <person name="Tully B.J."/>
            <person name="Wheat C.G."/>
            <person name="Glazer B.T."/>
            <person name="Huber J.A."/>
        </authorList>
    </citation>
    <scope>NUCLEOTIDE SEQUENCE [LARGE SCALE GENOMIC DNA]</scope>
</reference>
<organism evidence="2 3">
    <name type="scientific">SAR86 cluster bacterium</name>
    <dbReference type="NCBI Taxonomy" id="2030880"/>
    <lineage>
        <taxon>Bacteria</taxon>
        <taxon>Pseudomonadati</taxon>
        <taxon>Pseudomonadota</taxon>
        <taxon>Gammaproteobacteria</taxon>
        <taxon>SAR86 cluster</taxon>
    </lineage>
</organism>
<dbReference type="EMBL" id="NVQR01000041">
    <property type="protein sequence ID" value="PCH62345.1"/>
    <property type="molecule type" value="Genomic_DNA"/>
</dbReference>
<keyword evidence="1" id="KW-0472">Membrane</keyword>
<comment type="caution">
    <text evidence="2">The sequence shown here is derived from an EMBL/GenBank/DDBJ whole genome shotgun (WGS) entry which is preliminary data.</text>
</comment>
<proteinExistence type="predicted"/>
<keyword evidence="1" id="KW-1133">Transmembrane helix</keyword>
<feature type="transmembrane region" description="Helical" evidence="1">
    <location>
        <begin position="76"/>
        <end position="100"/>
    </location>
</feature>
<evidence type="ECO:0000313" key="2">
    <source>
        <dbReference type="EMBL" id="PCH62345.1"/>
    </source>
</evidence>